<dbReference type="EMBL" id="JAECZC010000102">
    <property type="protein sequence ID" value="MBH8566793.1"/>
    <property type="molecule type" value="Genomic_DNA"/>
</dbReference>
<dbReference type="RefSeq" id="WP_198128523.1">
    <property type="nucleotide sequence ID" value="NZ_JAECZC010000102.1"/>
</dbReference>
<proteinExistence type="predicted"/>
<dbReference type="Proteomes" id="UP000632766">
    <property type="component" value="Unassembled WGS sequence"/>
</dbReference>
<comment type="caution">
    <text evidence="2">The sequence shown here is derived from an EMBL/GenBank/DDBJ whole genome shotgun (WGS) entry which is preliminary data.</text>
</comment>
<reference evidence="2 3" key="1">
    <citation type="journal article" date="2021" name="Int. J. Syst. Evol. Microbiol.">
        <title>Amazonocrinis nigriterrae gen. nov., sp. nov., Atlanticothrix silvestris gen. nov., sp. nov. and Dendronalium phyllosphericum gen. nov., sp. nov., nostocacean cyanobacteria from Brazilian environments.</title>
        <authorList>
            <person name="Alvarenga D.O."/>
            <person name="Andreote A.P.D."/>
            <person name="Branco L.H.Z."/>
            <person name="Delbaje E."/>
            <person name="Cruz R.B."/>
            <person name="Varani A.M."/>
            <person name="Fiore M.F."/>
        </authorList>
    </citation>
    <scope>NUCLEOTIDE SEQUENCE [LARGE SCALE GENOMIC DNA]</scope>
    <source>
        <strain evidence="2 3">CENA67</strain>
    </source>
</reference>
<protein>
    <recommendedName>
        <fullName evidence="1">Phospholipase D-like domain-containing protein</fullName>
    </recommendedName>
</protein>
<name>A0A8J7I0Q5_9NOST</name>
<evidence type="ECO:0000313" key="3">
    <source>
        <dbReference type="Proteomes" id="UP000632766"/>
    </source>
</evidence>
<accession>A0A8J7I0Q5</accession>
<gene>
    <name evidence="2" type="ORF">I8748_32380</name>
</gene>
<dbReference type="InterPro" id="IPR025202">
    <property type="entry name" value="PLD-like_dom"/>
</dbReference>
<dbReference type="AlphaFoldDB" id="A0A8J7I0Q5"/>
<feature type="domain" description="Phospholipase D-like" evidence="1">
    <location>
        <begin position="49"/>
        <end position="168"/>
    </location>
</feature>
<organism evidence="2 3">
    <name type="scientific">Amazonocrinis nigriterrae CENA67</name>
    <dbReference type="NCBI Taxonomy" id="2794033"/>
    <lineage>
        <taxon>Bacteria</taxon>
        <taxon>Bacillati</taxon>
        <taxon>Cyanobacteriota</taxon>
        <taxon>Cyanophyceae</taxon>
        <taxon>Nostocales</taxon>
        <taxon>Nostocaceae</taxon>
        <taxon>Amazonocrinis</taxon>
        <taxon>Amazonocrinis nigriterrae</taxon>
    </lineage>
</organism>
<dbReference type="SUPFAM" id="SSF56024">
    <property type="entry name" value="Phospholipase D/nuclease"/>
    <property type="match status" value="1"/>
</dbReference>
<evidence type="ECO:0000313" key="2">
    <source>
        <dbReference type="EMBL" id="MBH8566793.1"/>
    </source>
</evidence>
<dbReference type="Pfam" id="PF13091">
    <property type="entry name" value="PLDc_2"/>
    <property type="match status" value="1"/>
</dbReference>
<sequence length="173" mass="19721">MPSRYIHSRLSSRQISDLLQTIFVAELITPSQCVWLVSPWISDIPVIDNTANTFLCLEPSWSRSRIRLSQVLATLAERGTTVHIATRPDSHNHRFIEQIKVKTDYQNFPVRFHITEELHAKGILGDGYYLAGSMNFTYNGITINEEVVTYETSPEAIAEQQVIFTNRWGGVEP</sequence>
<evidence type="ECO:0000259" key="1">
    <source>
        <dbReference type="Pfam" id="PF13091"/>
    </source>
</evidence>
<dbReference type="Gene3D" id="3.30.870.10">
    <property type="entry name" value="Endonuclease Chain A"/>
    <property type="match status" value="1"/>
</dbReference>
<dbReference type="NCBIfam" id="NF041068">
    <property type="entry name" value="DpdK"/>
    <property type="match status" value="1"/>
</dbReference>
<keyword evidence="3" id="KW-1185">Reference proteome</keyword>